<proteinExistence type="predicted"/>
<reference evidence="3 4" key="1">
    <citation type="submission" date="2019-01" db="EMBL/GenBank/DDBJ databases">
        <title>Draft genomes of a novel of Aminipila strains.</title>
        <authorList>
            <person name="Ma S."/>
        </authorList>
    </citation>
    <scope>NUCLEOTIDE SEQUENCE [LARGE SCALE GENOMIC DNA]</scope>
    <source>
        <strain evidence="4">JN-39</strain>
    </source>
</reference>
<dbReference type="AlphaFoldDB" id="A0A410PSP5"/>
<gene>
    <name evidence="3" type="ORF">EQM06_01055</name>
</gene>
<evidence type="ECO:0000256" key="1">
    <source>
        <dbReference type="SAM" id="Phobius"/>
    </source>
</evidence>
<sequence>MGINFRKSKALSKNVRITVSKNGPSLSIGKKGARISVNKDGVRGSVGIPGSGLSYSKQKSFPKGSKIKKAAGILAGAVMVVIIAYVFVGGN</sequence>
<protein>
    <submittedName>
        <fullName evidence="3">DUF4236 domain-containing protein</fullName>
    </submittedName>
</protein>
<dbReference type="Pfam" id="PF14020">
    <property type="entry name" value="DUF4236"/>
    <property type="match status" value="1"/>
</dbReference>
<keyword evidence="1" id="KW-0812">Transmembrane</keyword>
<dbReference type="InterPro" id="IPR025330">
    <property type="entry name" value="DUF4236"/>
</dbReference>
<evidence type="ECO:0000313" key="3">
    <source>
        <dbReference type="EMBL" id="QAT41925.1"/>
    </source>
</evidence>
<feature type="domain" description="DUF4236" evidence="2">
    <location>
        <begin position="4"/>
        <end position="56"/>
    </location>
</feature>
<dbReference type="Proteomes" id="UP000287601">
    <property type="component" value="Chromosome"/>
</dbReference>
<dbReference type="KEGG" id="amij:EQM06_01055"/>
<dbReference type="RefSeq" id="WP_128744579.1">
    <property type="nucleotide sequence ID" value="NZ_CP035281.1"/>
</dbReference>
<organism evidence="3 4">
    <name type="scientific">Aminipila luticellarii</name>
    <dbReference type="NCBI Taxonomy" id="2507160"/>
    <lineage>
        <taxon>Bacteria</taxon>
        <taxon>Bacillati</taxon>
        <taxon>Bacillota</taxon>
        <taxon>Clostridia</taxon>
        <taxon>Peptostreptococcales</taxon>
        <taxon>Anaerovoracaceae</taxon>
        <taxon>Aminipila</taxon>
    </lineage>
</organism>
<feature type="transmembrane region" description="Helical" evidence="1">
    <location>
        <begin position="70"/>
        <end position="88"/>
    </location>
</feature>
<accession>A0A410PSP5</accession>
<evidence type="ECO:0000259" key="2">
    <source>
        <dbReference type="Pfam" id="PF14020"/>
    </source>
</evidence>
<keyword evidence="1" id="KW-0472">Membrane</keyword>
<dbReference type="EMBL" id="CP035281">
    <property type="protein sequence ID" value="QAT41925.1"/>
    <property type="molecule type" value="Genomic_DNA"/>
</dbReference>
<keyword evidence="1" id="KW-1133">Transmembrane helix</keyword>
<dbReference type="OrthoDB" id="983149at2"/>
<evidence type="ECO:0000313" key="4">
    <source>
        <dbReference type="Proteomes" id="UP000287601"/>
    </source>
</evidence>
<name>A0A410PSP5_9FIRM</name>
<keyword evidence="4" id="KW-1185">Reference proteome</keyword>